<dbReference type="NCBIfam" id="TIGR01250">
    <property type="entry name" value="pro_imino_pep_2"/>
    <property type="match status" value="1"/>
</dbReference>
<dbReference type="Pfam" id="PF00561">
    <property type="entry name" value="Abhydrolase_1"/>
    <property type="match status" value="1"/>
</dbReference>
<evidence type="ECO:0000259" key="4">
    <source>
        <dbReference type="Pfam" id="PF00561"/>
    </source>
</evidence>
<dbReference type="InterPro" id="IPR005945">
    <property type="entry name" value="Pro_imino_pep"/>
</dbReference>
<evidence type="ECO:0000313" key="5">
    <source>
        <dbReference type="EMBL" id="TBU51486.1"/>
    </source>
</evidence>
<dbReference type="Proteomes" id="UP000292082">
    <property type="component" value="Unassembled WGS sequence"/>
</dbReference>
<evidence type="ECO:0000256" key="2">
    <source>
        <dbReference type="ARBA" id="ARBA00022801"/>
    </source>
</evidence>
<evidence type="ECO:0000256" key="3">
    <source>
        <dbReference type="SAM" id="SignalP"/>
    </source>
</evidence>
<feature type="chain" id="PRO_5020567523" evidence="3">
    <location>
        <begin position="19"/>
        <end position="329"/>
    </location>
</feature>
<keyword evidence="3" id="KW-0732">Signal</keyword>
<feature type="domain" description="AB hydrolase-1" evidence="4">
    <location>
        <begin position="72"/>
        <end position="200"/>
    </location>
</feature>
<sequence length="329" mass="37313">MQLCFPALLGSSFILATAAQILPVPMSINDLTSMPASSVPIKDGHIPFPYKGETHQTYYKVFGDLEHRTRTPVVVLHGGPGLSHDYMLPIADLADESYGYPVILYDQIGNARSTHLPDQPEDFWNVDLFLDELENLLRHFQIQDGYHIVGHSWGGMMASEFVVRRRPSGLQRLVIADSPTAVELWGKSFAELLQKFPQWVKDAIAKGFEDREAYWKALGEVYAVHGCRVQPMPKDLEYSLLQVYGEGADLTVENAPILKGWTIEDRLDQIRTLTLVINGKYDIAQDYVTRAYVEKIPGARWIRFEESSHTPHFEERDRYMKEVAAFLAG</sequence>
<evidence type="ECO:0000313" key="6">
    <source>
        <dbReference type="Proteomes" id="UP000292082"/>
    </source>
</evidence>
<proteinExistence type="inferred from homology"/>
<reference evidence="5 6" key="1">
    <citation type="submission" date="2019-01" db="EMBL/GenBank/DDBJ databases">
        <title>Draft genome sequences of three monokaryotic isolates of the white-rot basidiomycete fungus Dichomitus squalens.</title>
        <authorList>
            <consortium name="DOE Joint Genome Institute"/>
            <person name="Lopez S.C."/>
            <person name="Andreopoulos B."/>
            <person name="Pangilinan J."/>
            <person name="Lipzen A."/>
            <person name="Riley R."/>
            <person name="Ahrendt S."/>
            <person name="Ng V."/>
            <person name="Barry K."/>
            <person name="Daum C."/>
            <person name="Grigoriev I.V."/>
            <person name="Hilden K.S."/>
            <person name="Makela M.R."/>
            <person name="de Vries R.P."/>
        </authorList>
    </citation>
    <scope>NUCLEOTIDE SEQUENCE [LARGE SCALE GENOMIC DNA]</scope>
    <source>
        <strain evidence="5 6">CBS 464.89</strain>
    </source>
</reference>
<dbReference type="PANTHER" id="PTHR43194:SF2">
    <property type="entry name" value="PEROXISOMAL MEMBRANE PROTEIN LPX1"/>
    <property type="match status" value="1"/>
</dbReference>
<dbReference type="Gene3D" id="3.40.50.1820">
    <property type="entry name" value="alpha/beta hydrolase"/>
    <property type="match status" value="1"/>
</dbReference>
<dbReference type="InterPro" id="IPR002410">
    <property type="entry name" value="Peptidase_S33"/>
</dbReference>
<dbReference type="AlphaFoldDB" id="A0A4Q9PGB7"/>
<evidence type="ECO:0000256" key="1">
    <source>
        <dbReference type="ARBA" id="ARBA00010088"/>
    </source>
</evidence>
<dbReference type="InterPro" id="IPR050228">
    <property type="entry name" value="Carboxylesterase_BioH"/>
</dbReference>
<accession>A0A4Q9PGB7</accession>
<dbReference type="PIRSF" id="PIRSF005539">
    <property type="entry name" value="Pept_S33_TRI_F1"/>
    <property type="match status" value="1"/>
</dbReference>
<protein>
    <submittedName>
        <fullName evidence="5">Proline-specific peptidase</fullName>
    </submittedName>
</protein>
<dbReference type="GO" id="GO:0006508">
    <property type="term" value="P:proteolysis"/>
    <property type="evidence" value="ECO:0007669"/>
    <property type="project" value="InterPro"/>
</dbReference>
<keyword evidence="6" id="KW-1185">Reference proteome</keyword>
<dbReference type="PANTHER" id="PTHR43194">
    <property type="entry name" value="HYDROLASE ALPHA/BETA FOLD FAMILY"/>
    <property type="match status" value="1"/>
</dbReference>
<keyword evidence="2" id="KW-0378">Hydrolase</keyword>
<organism evidence="5 6">
    <name type="scientific">Dichomitus squalens</name>
    <dbReference type="NCBI Taxonomy" id="114155"/>
    <lineage>
        <taxon>Eukaryota</taxon>
        <taxon>Fungi</taxon>
        <taxon>Dikarya</taxon>
        <taxon>Basidiomycota</taxon>
        <taxon>Agaricomycotina</taxon>
        <taxon>Agaricomycetes</taxon>
        <taxon>Polyporales</taxon>
        <taxon>Polyporaceae</taxon>
        <taxon>Dichomitus</taxon>
    </lineage>
</organism>
<name>A0A4Q9PGB7_9APHY</name>
<dbReference type="EMBL" id="ML145316">
    <property type="protein sequence ID" value="TBU51486.1"/>
    <property type="molecule type" value="Genomic_DNA"/>
</dbReference>
<dbReference type="PRINTS" id="PR00793">
    <property type="entry name" value="PROAMNOPTASE"/>
</dbReference>
<dbReference type="GO" id="GO:0008233">
    <property type="term" value="F:peptidase activity"/>
    <property type="evidence" value="ECO:0007669"/>
    <property type="project" value="InterPro"/>
</dbReference>
<feature type="signal peptide" evidence="3">
    <location>
        <begin position="1"/>
        <end position="18"/>
    </location>
</feature>
<dbReference type="InterPro" id="IPR029058">
    <property type="entry name" value="AB_hydrolase_fold"/>
</dbReference>
<dbReference type="InterPro" id="IPR000073">
    <property type="entry name" value="AB_hydrolase_1"/>
</dbReference>
<gene>
    <name evidence="5" type="ORF">BD310DRAFT_971243</name>
</gene>
<comment type="similarity">
    <text evidence="1">Belongs to the peptidase S33 family.</text>
</comment>
<dbReference type="SUPFAM" id="SSF53474">
    <property type="entry name" value="alpha/beta-Hydrolases"/>
    <property type="match status" value="1"/>
</dbReference>